<accession>A0ACB8AVY5</accession>
<reference evidence="1" key="1">
    <citation type="journal article" date="2021" name="New Phytol.">
        <title>Evolutionary innovations through gain and loss of genes in the ectomycorrhizal Boletales.</title>
        <authorList>
            <person name="Wu G."/>
            <person name="Miyauchi S."/>
            <person name="Morin E."/>
            <person name="Kuo A."/>
            <person name="Drula E."/>
            <person name="Varga T."/>
            <person name="Kohler A."/>
            <person name="Feng B."/>
            <person name="Cao Y."/>
            <person name="Lipzen A."/>
            <person name="Daum C."/>
            <person name="Hundley H."/>
            <person name="Pangilinan J."/>
            <person name="Johnson J."/>
            <person name="Barry K."/>
            <person name="LaButti K."/>
            <person name="Ng V."/>
            <person name="Ahrendt S."/>
            <person name="Min B."/>
            <person name="Choi I.G."/>
            <person name="Park H."/>
            <person name="Plett J.M."/>
            <person name="Magnuson J."/>
            <person name="Spatafora J.W."/>
            <person name="Nagy L.G."/>
            <person name="Henrissat B."/>
            <person name="Grigoriev I.V."/>
            <person name="Yang Z.L."/>
            <person name="Xu J."/>
            <person name="Martin F.M."/>
        </authorList>
    </citation>
    <scope>NUCLEOTIDE SEQUENCE</scope>
    <source>
        <strain evidence="1">ATCC 28755</strain>
    </source>
</reference>
<dbReference type="EMBL" id="MU267590">
    <property type="protein sequence ID" value="KAH7916577.1"/>
    <property type="molecule type" value="Genomic_DNA"/>
</dbReference>
<proteinExistence type="predicted"/>
<organism evidence="1 2">
    <name type="scientific">Hygrophoropsis aurantiaca</name>
    <dbReference type="NCBI Taxonomy" id="72124"/>
    <lineage>
        <taxon>Eukaryota</taxon>
        <taxon>Fungi</taxon>
        <taxon>Dikarya</taxon>
        <taxon>Basidiomycota</taxon>
        <taxon>Agaricomycotina</taxon>
        <taxon>Agaricomycetes</taxon>
        <taxon>Agaricomycetidae</taxon>
        <taxon>Boletales</taxon>
        <taxon>Coniophorineae</taxon>
        <taxon>Hygrophoropsidaceae</taxon>
        <taxon>Hygrophoropsis</taxon>
    </lineage>
</organism>
<comment type="caution">
    <text evidence="1">The sequence shown here is derived from an EMBL/GenBank/DDBJ whole genome shotgun (WGS) entry which is preliminary data.</text>
</comment>
<dbReference type="Proteomes" id="UP000790377">
    <property type="component" value="Unassembled WGS sequence"/>
</dbReference>
<evidence type="ECO:0000313" key="2">
    <source>
        <dbReference type="Proteomes" id="UP000790377"/>
    </source>
</evidence>
<protein>
    <submittedName>
        <fullName evidence="1">Uncharacterized protein</fullName>
    </submittedName>
</protein>
<sequence length="466" mass="51312">MPVPSGTEILVIASRNVILPGFEQPQAATIKVDIRTGTITEIQQQYVYHPTLVSDPKIQWINAENKFVLPGLVDTHVHLQEPGRTDWEGFWTGTRAAVSGGITTLVDMPLDSLPPTTTVANLLRKRQAAIGQCWADVAFWGGAISGNQTQLRPLADAGVKGFKCFLGDTGDEEFPWVTEDELSEHMEVIQDIASQPILLFHAELDDSCAFKPVSEDPTLYDTYLNSRPERMEVDAISMITRLQERYPSVPCHIAHLSASSALPIIKNSKRRGLNLTVETCFHYLCLSATNQFNRHPEFKCSPPIRNDANRELLWDALIDGTIDCVVSDHSPCALELKKLKEGNIMDALGGIHGLGLGLSLLWTEAKKRNVSIAQIVRWTSEATAELAGLSALKGGITVGRDGDLVIWDPNAEFKVSNEHLRFKNKISPYKGLTLSGIVHQTFLRGCLVYDIAHNGFDGLEAVGNLL</sequence>
<keyword evidence="2" id="KW-1185">Reference proteome</keyword>
<gene>
    <name evidence="1" type="ORF">BJ138DRAFT_1139373</name>
</gene>
<evidence type="ECO:0000313" key="1">
    <source>
        <dbReference type="EMBL" id="KAH7916577.1"/>
    </source>
</evidence>
<name>A0ACB8AVY5_9AGAM</name>